<dbReference type="PANTHER" id="PTHR23076">
    <property type="entry name" value="METALLOPROTEASE M41 FTSH"/>
    <property type="match status" value="1"/>
</dbReference>
<evidence type="ECO:0000259" key="1">
    <source>
        <dbReference type="Pfam" id="PF01434"/>
    </source>
</evidence>
<dbReference type="GO" id="GO:0004176">
    <property type="term" value="F:ATP-dependent peptidase activity"/>
    <property type="evidence" value="ECO:0007669"/>
    <property type="project" value="InterPro"/>
</dbReference>
<dbReference type="GO" id="GO:0004222">
    <property type="term" value="F:metalloendopeptidase activity"/>
    <property type="evidence" value="ECO:0007669"/>
    <property type="project" value="InterPro"/>
</dbReference>
<sequence>QPSCLVLSLIRIGYIGRCYIGIPSNIIYCHGPTNDHTYGTSQGHYAYAEVSSPRMPGDKVRMIGLPRPARHRVARAALKAVIDGQETVTMDHLEYARDKIIMGPERKHRIPDEETNLITAYHEAGHTLVAYYTKDATPLHKVTIVPRGQSLGHTSFIDEKEIYNRTVSQLGNCIPARQLYPSSATVSQLGNCIPARQLYPSSAFFFTAFTPSSAKP</sequence>
<feature type="non-terminal residue" evidence="2">
    <location>
        <position position="216"/>
    </location>
</feature>
<dbReference type="GO" id="GO:0005743">
    <property type="term" value="C:mitochondrial inner membrane"/>
    <property type="evidence" value="ECO:0007669"/>
    <property type="project" value="TreeGrafter"/>
</dbReference>
<dbReference type="EMBL" id="AF179901">
    <property type="protein sequence ID" value="AAF07056.1"/>
    <property type="molecule type" value="mRNA"/>
</dbReference>
<dbReference type="MEROPS" id="M41.A11"/>
<dbReference type="Gene3D" id="1.20.58.760">
    <property type="entry name" value="Peptidase M41"/>
    <property type="match status" value="1"/>
</dbReference>
<name>Q9U6Q7_BIOGL</name>
<dbReference type="VEuPathDB" id="VectorBase:BGLB001276"/>
<dbReference type="SUPFAM" id="SSF140990">
    <property type="entry name" value="FtsH protease domain-like"/>
    <property type="match status" value="1"/>
</dbReference>
<dbReference type="InterPro" id="IPR037219">
    <property type="entry name" value="Peptidase_M41-like"/>
</dbReference>
<dbReference type="Pfam" id="PF01434">
    <property type="entry name" value="Peptidase_M41"/>
    <property type="match status" value="1"/>
</dbReference>
<feature type="domain" description="Peptidase M41" evidence="1">
    <location>
        <begin position="111"/>
        <end position="171"/>
    </location>
</feature>
<proteinExistence type="evidence at transcript level"/>
<evidence type="ECO:0000313" key="2">
    <source>
        <dbReference type="EMBL" id="AAF07056.1"/>
    </source>
</evidence>
<protein>
    <submittedName>
        <fullName evidence="2">Putative ATP-dependent metalloprotease</fullName>
    </submittedName>
</protein>
<reference evidence="2" key="1">
    <citation type="journal article" date="2000" name="Int. J. Parasitol.">
        <title>Molecular studies of Biomphalaria glabrata, an intermediate host of Schistosoma mansoni.</title>
        <authorList>
            <person name="Knight M."/>
            <person name="Ongele E."/>
            <person name="Lewis F.A."/>
        </authorList>
    </citation>
    <scope>NUCLEOTIDE SEQUENCE</scope>
    <source>
        <strain evidence="2">933375</strain>
    </source>
</reference>
<organism evidence="2">
    <name type="scientific">Biomphalaria glabrata</name>
    <name type="common">Bloodfluke planorb</name>
    <name type="synonym">Freshwater snail</name>
    <dbReference type="NCBI Taxonomy" id="6526"/>
    <lineage>
        <taxon>Eukaryota</taxon>
        <taxon>Metazoa</taxon>
        <taxon>Spiralia</taxon>
        <taxon>Lophotrochozoa</taxon>
        <taxon>Mollusca</taxon>
        <taxon>Gastropoda</taxon>
        <taxon>Heterobranchia</taxon>
        <taxon>Euthyneura</taxon>
        <taxon>Panpulmonata</taxon>
        <taxon>Hygrophila</taxon>
        <taxon>Lymnaeoidea</taxon>
        <taxon>Planorbidae</taxon>
        <taxon>Biomphalaria</taxon>
    </lineage>
</organism>
<keyword evidence="2" id="KW-0378">Hydrolase</keyword>
<dbReference type="GO" id="GO:0005524">
    <property type="term" value="F:ATP binding"/>
    <property type="evidence" value="ECO:0007669"/>
    <property type="project" value="InterPro"/>
</dbReference>
<accession>Q9U6Q7</accession>
<dbReference type="InterPro" id="IPR000642">
    <property type="entry name" value="Peptidase_M41"/>
</dbReference>
<dbReference type="VEuPathDB" id="VectorBase:BGLAX_052357"/>
<keyword evidence="2" id="KW-0482">Metalloprotease</keyword>
<dbReference type="AlphaFoldDB" id="Q9U6Q7"/>
<dbReference type="GO" id="GO:0007005">
    <property type="term" value="P:mitochondrion organization"/>
    <property type="evidence" value="ECO:0007669"/>
    <property type="project" value="TreeGrafter"/>
</dbReference>
<dbReference type="PANTHER" id="PTHR23076:SF97">
    <property type="entry name" value="ATP-DEPENDENT ZINC METALLOPROTEASE YME1L1"/>
    <property type="match status" value="1"/>
</dbReference>
<keyword evidence="2" id="KW-0645">Protease</keyword>
<dbReference type="GO" id="GO:0006515">
    <property type="term" value="P:protein quality control for misfolded or incompletely synthesized proteins"/>
    <property type="evidence" value="ECO:0007669"/>
    <property type="project" value="TreeGrafter"/>
</dbReference>
<feature type="non-terminal residue" evidence="2">
    <location>
        <position position="1"/>
    </location>
</feature>